<dbReference type="AlphaFoldDB" id="A0AAW0D9S1"/>
<dbReference type="EMBL" id="JAWWNJ010000009">
    <property type="protein sequence ID" value="KAK7048073.1"/>
    <property type="molecule type" value="Genomic_DNA"/>
</dbReference>
<gene>
    <name evidence="1" type="ORF">R3P38DRAFT_2867232</name>
</gene>
<dbReference type="Proteomes" id="UP001362999">
    <property type="component" value="Unassembled WGS sequence"/>
</dbReference>
<organism evidence="1 2">
    <name type="scientific">Favolaschia claudopus</name>
    <dbReference type="NCBI Taxonomy" id="2862362"/>
    <lineage>
        <taxon>Eukaryota</taxon>
        <taxon>Fungi</taxon>
        <taxon>Dikarya</taxon>
        <taxon>Basidiomycota</taxon>
        <taxon>Agaricomycotina</taxon>
        <taxon>Agaricomycetes</taxon>
        <taxon>Agaricomycetidae</taxon>
        <taxon>Agaricales</taxon>
        <taxon>Marasmiineae</taxon>
        <taxon>Mycenaceae</taxon>
        <taxon>Favolaschia</taxon>
    </lineage>
</organism>
<dbReference type="PANTHER" id="PTHR31285">
    <property type="entry name" value="NICOTINAMIDE MONONUCLEOTIDE ADENYLYLTRANSFERASE"/>
    <property type="match status" value="1"/>
</dbReference>
<dbReference type="PANTHER" id="PTHR31285:SF0">
    <property type="entry name" value="NICOTINAMIDE MONONUCLEOTIDE ADENYLYLTRANSFERASE"/>
    <property type="match status" value="1"/>
</dbReference>
<name>A0AAW0D9S1_9AGAR</name>
<dbReference type="GO" id="GO:0000309">
    <property type="term" value="F:nicotinamide-nucleotide adenylyltransferase activity"/>
    <property type="evidence" value="ECO:0007669"/>
    <property type="project" value="TreeGrafter"/>
</dbReference>
<accession>A0AAW0D9S1</accession>
<dbReference type="GO" id="GO:0005634">
    <property type="term" value="C:nucleus"/>
    <property type="evidence" value="ECO:0007669"/>
    <property type="project" value="TreeGrafter"/>
</dbReference>
<proteinExistence type="predicted"/>
<dbReference type="InterPro" id="IPR014729">
    <property type="entry name" value="Rossmann-like_a/b/a_fold"/>
</dbReference>
<comment type="caution">
    <text evidence="1">The sequence shown here is derived from an EMBL/GenBank/DDBJ whole genome shotgun (WGS) entry which is preliminary data.</text>
</comment>
<reference evidence="1 2" key="1">
    <citation type="journal article" date="2024" name="J Genomics">
        <title>Draft genome sequencing and assembly of Favolaschia claudopus CIRM-BRFM 2984 isolated from oak limbs.</title>
        <authorList>
            <person name="Navarro D."/>
            <person name="Drula E."/>
            <person name="Chaduli D."/>
            <person name="Cazenave R."/>
            <person name="Ahrendt S."/>
            <person name="Wang J."/>
            <person name="Lipzen A."/>
            <person name="Daum C."/>
            <person name="Barry K."/>
            <person name="Grigoriev I.V."/>
            <person name="Favel A."/>
            <person name="Rosso M.N."/>
            <person name="Martin F."/>
        </authorList>
    </citation>
    <scope>NUCLEOTIDE SEQUENCE [LARGE SCALE GENOMIC DNA]</scope>
    <source>
        <strain evidence="1 2">CIRM-BRFM 2984</strain>
    </source>
</reference>
<evidence type="ECO:0000313" key="2">
    <source>
        <dbReference type="Proteomes" id="UP001362999"/>
    </source>
</evidence>
<dbReference type="GO" id="GO:0016887">
    <property type="term" value="F:ATP hydrolysis activity"/>
    <property type="evidence" value="ECO:0007669"/>
    <property type="project" value="TreeGrafter"/>
</dbReference>
<dbReference type="Gene3D" id="3.40.50.620">
    <property type="entry name" value="HUPs"/>
    <property type="match status" value="1"/>
</dbReference>
<keyword evidence="2" id="KW-1185">Reference proteome</keyword>
<sequence length="305" mass="33710">MNSISRASASALLHSVQRGLSPFELVYTPHERWPLPRPSPSISESLDCQQRPLHISVLDSSFNPPTTAHLALAHAPRPTTSTDTNTDCDAQIYLLSVRNADKTLKSTDATYIQRLEMMLLLAQDRVAPNESLSDEHQVAIGIIDEPTFVGKASKLRAWVEMRLGELGVSRCRPEFTFLLGLDTLERVLAPRYYGSSATDPDARSKMFTSLHTFFSPDHDNSRIVCARRSSASSPEADTLKIAEPFLSEGRITMIDIGQAEQTYSSTAVRDALGRPNDDDWKSLVSPRVAEYISAAKLYTSSAEVQ</sequence>
<evidence type="ECO:0008006" key="3">
    <source>
        <dbReference type="Google" id="ProtNLM"/>
    </source>
</evidence>
<evidence type="ECO:0000313" key="1">
    <source>
        <dbReference type="EMBL" id="KAK7048073.1"/>
    </source>
</evidence>
<protein>
    <recommendedName>
        <fullName evidence="3">Nicotinamide-nucleotide adenylyltransferase</fullName>
    </recommendedName>
</protein>
<dbReference type="SUPFAM" id="SSF52374">
    <property type="entry name" value="Nucleotidylyl transferase"/>
    <property type="match status" value="1"/>
</dbReference>
<dbReference type="GO" id="GO:0005737">
    <property type="term" value="C:cytoplasm"/>
    <property type="evidence" value="ECO:0007669"/>
    <property type="project" value="TreeGrafter"/>
</dbReference>